<evidence type="ECO:0000256" key="1">
    <source>
        <dbReference type="SAM" id="MobiDB-lite"/>
    </source>
</evidence>
<feature type="domain" description="Glycosyltransferase 2-like" evidence="2">
    <location>
        <begin position="31"/>
        <end position="192"/>
    </location>
</feature>
<feature type="region of interest" description="Disordered" evidence="1">
    <location>
        <begin position="1"/>
        <end position="22"/>
    </location>
</feature>
<reference evidence="3 4" key="1">
    <citation type="submission" date="2020-02" db="EMBL/GenBank/DDBJ databases">
        <title>Rhodobacter translucens sp. nov., a novel bacterium isolated from activated sludge.</title>
        <authorList>
            <person name="Liu J."/>
        </authorList>
    </citation>
    <scope>NUCLEOTIDE SEQUENCE [LARGE SCALE GENOMIC DNA]</scope>
    <source>
        <strain evidence="3 4">HX-7-19</strain>
    </source>
</reference>
<proteinExistence type="predicted"/>
<dbReference type="RefSeq" id="WP_165051530.1">
    <property type="nucleotide sequence ID" value="NZ_JAALFE010000015.1"/>
</dbReference>
<accession>A0A6M1U9P2</accession>
<sequence>MGGSGDQNGGTGAREAAPPPRNPTVTMTLFAYNQEAFIRDAVLGAFAQTYQPLEIILSDDCSTDRTFEIMQDLVDAYRGPHRVILRRNAQNMGVIPHYNLVFGMVEAEIIVFAAGDDISLPQRTATLVRRLQEDPRAVLVHSSTQTIDAAGKQGGPFAPPVQSDDPDPRQLAYAMAIYIGATGAFRRDFFQRFGPIVHVETYEDIILGFRAALVGGLRYIDEPLVLYRTDVGVSFVQSRKQPDWRAQRVRLMTRRIATLSQRLADLDRSEHPDRQTIARMLRHRLWRLGAQRDYLTDRAAFWKGLASMRFPAYAMAWLAETRFRTMRLYK</sequence>
<dbReference type="Pfam" id="PF00535">
    <property type="entry name" value="Glycos_transf_2"/>
    <property type="match status" value="1"/>
</dbReference>
<evidence type="ECO:0000259" key="2">
    <source>
        <dbReference type="Pfam" id="PF00535"/>
    </source>
</evidence>
<keyword evidence="3" id="KW-0808">Transferase</keyword>
<organism evidence="3 4">
    <name type="scientific">Paragemmobacter kunshanensis</name>
    <dbReference type="NCBI Taxonomy" id="2583234"/>
    <lineage>
        <taxon>Bacteria</taxon>
        <taxon>Pseudomonadati</taxon>
        <taxon>Pseudomonadota</taxon>
        <taxon>Alphaproteobacteria</taxon>
        <taxon>Rhodobacterales</taxon>
        <taxon>Paracoccaceae</taxon>
        <taxon>Paragemmobacter</taxon>
    </lineage>
</organism>
<gene>
    <name evidence="3" type="ORF">G5V65_14790</name>
</gene>
<dbReference type="EMBL" id="JAALFE010000015">
    <property type="protein sequence ID" value="NGQ92163.1"/>
    <property type="molecule type" value="Genomic_DNA"/>
</dbReference>
<dbReference type="InterPro" id="IPR001173">
    <property type="entry name" value="Glyco_trans_2-like"/>
</dbReference>
<dbReference type="Proteomes" id="UP000474758">
    <property type="component" value="Unassembled WGS sequence"/>
</dbReference>
<dbReference type="Gene3D" id="3.90.550.10">
    <property type="entry name" value="Spore Coat Polysaccharide Biosynthesis Protein SpsA, Chain A"/>
    <property type="match status" value="1"/>
</dbReference>
<evidence type="ECO:0000313" key="3">
    <source>
        <dbReference type="EMBL" id="NGQ92163.1"/>
    </source>
</evidence>
<dbReference type="GO" id="GO:0016740">
    <property type="term" value="F:transferase activity"/>
    <property type="evidence" value="ECO:0007669"/>
    <property type="project" value="UniProtKB-KW"/>
</dbReference>
<protein>
    <submittedName>
        <fullName evidence="3">Glycosyltransferase</fullName>
    </submittedName>
</protein>
<evidence type="ECO:0000313" key="4">
    <source>
        <dbReference type="Proteomes" id="UP000474758"/>
    </source>
</evidence>
<dbReference type="InterPro" id="IPR029044">
    <property type="entry name" value="Nucleotide-diphossugar_trans"/>
</dbReference>
<dbReference type="SUPFAM" id="SSF53448">
    <property type="entry name" value="Nucleotide-diphospho-sugar transferases"/>
    <property type="match status" value="1"/>
</dbReference>
<dbReference type="PANTHER" id="PTHR43685">
    <property type="entry name" value="GLYCOSYLTRANSFERASE"/>
    <property type="match status" value="1"/>
</dbReference>
<dbReference type="InterPro" id="IPR050834">
    <property type="entry name" value="Glycosyltransf_2"/>
</dbReference>
<keyword evidence="4" id="KW-1185">Reference proteome</keyword>
<feature type="compositionally biased region" description="Gly residues" evidence="1">
    <location>
        <begin position="1"/>
        <end position="12"/>
    </location>
</feature>
<name>A0A6M1U9P2_9RHOB</name>
<dbReference type="PANTHER" id="PTHR43685:SF2">
    <property type="entry name" value="GLYCOSYLTRANSFERASE 2-LIKE DOMAIN-CONTAINING PROTEIN"/>
    <property type="match status" value="1"/>
</dbReference>
<comment type="caution">
    <text evidence="3">The sequence shown here is derived from an EMBL/GenBank/DDBJ whole genome shotgun (WGS) entry which is preliminary data.</text>
</comment>
<dbReference type="AlphaFoldDB" id="A0A6M1U9P2"/>